<proteinExistence type="predicted"/>
<reference evidence="1 2" key="1">
    <citation type="submission" date="2021-06" db="EMBL/GenBank/DDBJ databases">
        <title>Complete genome of Haloferula helveola possessing various polysaccharide degrading enzymes.</title>
        <authorList>
            <person name="Takami H."/>
            <person name="Huang C."/>
            <person name="Hamasaki K."/>
        </authorList>
    </citation>
    <scope>NUCLEOTIDE SEQUENCE [LARGE SCALE GENOMIC DNA]</scope>
    <source>
        <strain evidence="1 2">CN-1</strain>
    </source>
</reference>
<evidence type="ECO:0000313" key="1">
    <source>
        <dbReference type="EMBL" id="BCX48151.1"/>
    </source>
</evidence>
<gene>
    <name evidence="1" type="ORF">HAHE_20590</name>
</gene>
<keyword evidence="2" id="KW-1185">Reference proteome</keyword>
<accession>A0ABM7R9Z9</accession>
<evidence type="ECO:0000313" key="2">
    <source>
        <dbReference type="Proteomes" id="UP001374893"/>
    </source>
</evidence>
<dbReference type="Proteomes" id="UP001374893">
    <property type="component" value="Chromosome"/>
</dbReference>
<organism evidence="1 2">
    <name type="scientific">Haloferula helveola</name>
    <dbReference type="NCBI Taxonomy" id="490095"/>
    <lineage>
        <taxon>Bacteria</taxon>
        <taxon>Pseudomonadati</taxon>
        <taxon>Verrucomicrobiota</taxon>
        <taxon>Verrucomicrobiia</taxon>
        <taxon>Verrucomicrobiales</taxon>
        <taxon>Verrucomicrobiaceae</taxon>
        <taxon>Haloferula</taxon>
    </lineage>
</organism>
<sequence>MAAYPMAPAIRRGNFIDRLFSDYGVRERIVDLGSGEIHVFWERSVDGTEKIMQFPLVGEPEEMLMPDVIRVVCTALEIDPADFGLNLG</sequence>
<protein>
    <recommendedName>
        <fullName evidence="3">HicA toxin of toxin-antitoxin</fullName>
    </recommendedName>
</protein>
<dbReference type="EMBL" id="AP024702">
    <property type="protein sequence ID" value="BCX48151.1"/>
    <property type="molecule type" value="Genomic_DNA"/>
</dbReference>
<name>A0ABM7R9Z9_9BACT</name>
<evidence type="ECO:0008006" key="3">
    <source>
        <dbReference type="Google" id="ProtNLM"/>
    </source>
</evidence>